<comment type="caution">
    <text evidence="1">The sequence shown here is derived from an EMBL/GenBank/DDBJ whole genome shotgun (WGS) entry which is preliminary data.</text>
</comment>
<name>A0ABW3ZA38_9HYPH</name>
<dbReference type="RefSeq" id="WP_378776498.1">
    <property type="nucleotide sequence ID" value="NZ_JBHTMX010000178.1"/>
</dbReference>
<evidence type="ECO:0000313" key="2">
    <source>
        <dbReference type="Proteomes" id="UP001597171"/>
    </source>
</evidence>
<organism evidence="1 2">
    <name type="scientific">Methylopila musalis</name>
    <dbReference type="NCBI Taxonomy" id="1134781"/>
    <lineage>
        <taxon>Bacteria</taxon>
        <taxon>Pseudomonadati</taxon>
        <taxon>Pseudomonadota</taxon>
        <taxon>Alphaproteobacteria</taxon>
        <taxon>Hyphomicrobiales</taxon>
        <taxon>Methylopilaceae</taxon>
        <taxon>Methylopila</taxon>
    </lineage>
</organism>
<sequence length="59" mass="6267">LAKLLASEAISRRAAGIAERQARTPDPIEGLCDLVEATAAGPARKPRRNLPPYPYGLIA</sequence>
<accession>A0ABW3ZA38</accession>
<keyword evidence="2" id="KW-1185">Reference proteome</keyword>
<dbReference type="EMBL" id="JBHTMX010000178">
    <property type="protein sequence ID" value="MFD1333177.1"/>
    <property type="molecule type" value="Genomic_DNA"/>
</dbReference>
<gene>
    <name evidence="1" type="ORF">ACFQ4O_14325</name>
</gene>
<protein>
    <recommendedName>
        <fullName evidence="3">IS21 family transposase</fullName>
    </recommendedName>
</protein>
<proteinExistence type="predicted"/>
<feature type="non-terminal residue" evidence="1">
    <location>
        <position position="1"/>
    </location>
</feature>
<evidence type="ECO:0008006" key="3">
    <source>
        <dbReference type="Google" id="ProtNLM"/>
    </source>
</evidence>
<dbReference type="Proteomes" id="UP001597171">
    <property type="component" value="Unassembled WGS sequence"/>
</dbReference>
<reference evidence="2" key="1">
    <citation type="journal article" date="2019" name="Int. J. Syst. Evol. Microbiol.">
        <title>The Global Catalogue of Microorganisms (GCM) 10K type strain sequencing project: providing services to taxonomists for standard genome sequencing and annotation.</title>
        <authorList>
            <consortium name="The Broad Institute Genomics Platform"/>
            <consortium name="The Broad Institute Genome Sequencing Center for Infectious Disease"/>
            <person name="Wu L."/>
            <person name="Ma J."/>
        </authorList>
    </citation>
    <scope>NUCLEOTIDE SEQUENCE [LARGE SCALE GENOMIC DNA]</scope>
    <source>
        <strain evidence="2">CCUG 61696</strain>
    </source>
</reference>
<evidence type="ECO:0000313" key="1">
    <source>
        <dbReference type="EMBL" id="MFD1333177.1"/>
    </source>
</evidence>